<protein>
    <submittedName>
        <fullName evidence="1">Uncharacterized protein</fullName>
    </submittedName>
</protein>
<reference evidence="1" key="1">
    <citation type="journal article" date="2021" name="Proc. Natl. Acad. Sci. U.S.A.">
        <title>A Catalog of Tens of Thousands of Viruses from Human Metagenomes Reveals Hidden Associations with Chronic Diseases.</title>
        <authorList>
            <person name="Tisza M.J."/>
            <person name="Buck C.B."/>
        </authorList>
    </citation>
    <scope>NUCLEOTIDE SEQUENCE</scope>
    <source>
        <strain evidence="1">CtYOF2</strain>
    </source>
</reference>
<organism evidence="1">
    <name type="scientific">Siphoviridae sp. ctYOF2</name>
    <dbReference type="NCBI Taxonomy" id="2826376"/>
    <lineage>
        <taxon>Viruses</taxon>
        <taxon>Duplodnaviria</taxon>
        <taxon>Heunggongvirae</taxon>
        <taxon>Uroviricota</taxon>
        <taxon>Caudoviricetes</taxon>
    </lineage>
</organism>
<name>A0A8S5M9Y4_9CAUD</name>
<proteinExistence type="predicted"/>
<evidence type="ECO:0000313" key="1">
    <source>
        <dbReference type="EMBL" id="DAD79046.1"/>
    </source>
</evidence>
<sequence>MFPVCYNGSVTTWRRDGRKTKQRRRMYSLRFGFPYHQLRYNKGVG</sequence>
<accession>A0A8S5M9Y4</accession>
<dbReference type="EMBL" id="BK014856">
    <property type="protein sequence ID" value="DAD79046.1"/>
    <property type="molecule type" value="Genomic_DNA"/>
</dbReference>